<dbReference type="Pfam" id="PF00480">
    <property type="entry name" value="ROK"/>
    <property type="match status" value="1"/>
</dbReference>
<evidence type="ECO:0000313" key="3">
    <source>
        <dbReference type="EMBL" id="OZS73232.1"/>
    </source>
</evidence>
<evidence type="ECO:0000313" key="2">
    <source>
        <dbReference type="EMBL" id="CAB5659013.1"/>
    </source>
</evidence>
<dbReference type="Gene3D" id="3.30.420.40">
    <property type="match status" value="1"/>
</dbReference>
<dbReference type="Proteomes" id="UP000216001">
    <property type="component" value="Unassembled WGS sequence"/>
</dbReference>
<evidence type="ECO:0000256" key="1">
    <source>
        <dbReference type="ARBA" id="ARBA00006479"/>
    </source>
</evidence>
<dbReference type="AlphaFoldDB" id="A0A264VPL3"/>
<dbReference type="SUPFAM" id="SSF53067">
    <property type="entry name" value="Actin-like ATPase domain"/>
    <property type="match status" value="1"/>
</dbReference>
<sequence>MILKTTTGFLSHLPITQSITNDKERIFFAILNGQITTRREAVKFLNIRSTTVSEHVTELLDNRLLTETISQHSGRGRPSMILVVNPNRLVTLVFQVISLSLHVFAINLVSNVIAHEQLEASPECDSQALASKISQLHKNILQKIPRTAEVSGCVFSLGGLFDRKTYHWIHASRWPRMNNLDIKSLFPPEYRVVLSRTLDDELMLHVLERRKSTLLLHWGYGVGVAFSTADNYINIGGHAFGEIGHWHIPGQNKPCQCGQVGCLETVTALWAIGPDVLAGKFKAHDDEENVAEILATHDLVNNATMQQAVSHMANAASNICRVFFPSRLIVSGPFVKNPQIWAAFCESFQQQNRFFGQSLPELSMSQMSRNSRIYGAALPVLEQALIELLTQ</sequence>
<evidence type="ECO:0000313" key="4">
    <source>
        <dbReference type="Proteomes" id="UP000216001"/>
    </source>
</evidence>
<comment type="similarity">
    <text evidence="1">Belongs to the ROK (NagC/XylR) family.</text>
</comment>
<protein>
    <submittedName>
        <fullName evidence="2">Making large colonies protein</fullName>
    </submittedName>
</protein>
<proteinExistence type="inferred from homology"/>
<dbReference type="GeneID" id="92275800"/>
<dbReference type="EMBL" id="CAHPSF010000001">
    <property type="protein sequence ID" value="CAB5659013.1"/>
    <property type="molecule type" value="Genomic_DNA"/>
</dbReference>
<dbReference type="Gene3D" id="1.10.10.10">
    <property type="entry name" value="Winged helix-like DNA-binding domain superfamily/Winged helix DNA-binding domain"/>
    <property type="match status" value="1"/>
</dbReference>
<dbReference type="InterPro" id="IPR036388">
    <property type="entry name" value="WH-like_DNA-bd_sf"/>
</dbReference>
<organism evidence="3 4">
    <name type="scientific">Providencia rettgeri</name>
    <dbReference type="NCBI Taxonomy" id="587"/>
    <lineage>
        <taxon>Bacteria</taxon>
        <taxon>Pseudomonadati</taxon>
        <taxon>Pseudomonadota</taxon>
        <taxon>Gammaproteobacteria</taxon>
        <taxon>Enterobacterales</taxon>
        <taxon>Morganellaceae</taxon>
        <taxon>Providencia</taxon>
    </lineage>
</organism>
<dbReference type="Proteomes" id="UP000834611">
    <property type="component" value="Unassembled WGS sequence"/>
</dbReference>
<dbReference type="RefSeq" id="WP_094962416.1">
    <property type="nucleotide sequence ID" value="NZ_ABDWLN020000032.1"/>
</dbReference>
<dbReference type="InterPro" id="IPR000600">
    <property type="entry name" value="ROK"/>
</dbReference>
<dbReference type="PANTHER" id="PTHR18964">
    <property type="entry name" value="ROK (REPRESSOR, ORF, KINASE) FAMILY"/>
    <property type="match status" value="1"/>
</dbReference>
<dbReference type="InterPro" id="IPR036390">
    <property type="entry name" value="WH_DNA-bd_sf"/>
</dbReference>
<reference evidence="2" key="2">
    <citation type="submission" date="2020-05" db="EMBL/GenBank/DDBJ databases">
        <authorList>
            <person name="Delgado-Blas J."/>
        </authorList>
    </citation>
    <scope>NUCLEOTIDE SEQUENCE</scope>
    <source>
        <strain evidence="2">BB1453</strain>
    </source>
</reference>
<reference evidence="3 4" key="1">
    <citation type="submission" date="2017-07" db="EMBL/GenBank/DDBJ databases">
        <title>blaIMP-27 on transferable plasmids in Proteus mirabilis and Providencia rettgeri.</title>
        <authorList>
            <person name="Potter R."/>
        </authorList>
    </citation>
    <scope>NUCLEOTIDE SEQUENCE [LARGE SCALE GENOMIC DNA]</scope>
    <source>
        <strain evidence="3 4">PR1</strain>
    </source>
</reference>
<dbReference type="SUPFAM" id="SSF46785">
    <property type="entry name" value="Winged helix' DNA-binding domain"/>
    <property type="match status" value="1"/>
</dbReference>
<gene>
    <name evidence="2" type="primary">mlc_2</name>
    <name evidence="3" type="ORF">CHI95_17730</name>
    <name evidence="2" type="ORF">GHA_00089</name>
</gene>
<dbReference type="PANTHER" id="PTHR18964:SF149">
    <property type="entry name" value="BIFUNCTIONAL UDP-N-ACETYLGLUCOSAMINE 2-EPIMERASE_N-ACETYLMANNOSAMINE KINASE"/>
    <property type="match status" value="1"/>
</dbReference>
<dbReference type="InterPro" id="IPR043129">
    <property type="entry name" value="ATPase_NBD"/>
</dbReference>
<name>A0A264VPL3_PRORE</name>
<dbReference type="STRING" id="587.RB151_011590"/>
<dbReference type="EMBL" id="NOWC01000024">
    <property type="protein sequence ID" value="OZS73232.1"/>
    <property type="molecule type" value="Genomic_DNA"/>
</dbReference>
<accession>A0A264VPL3</accession>
<comment type="caution">
    <text evidence="3">The sequence shown here is derived from an EMBL/GenBank/DDBJ whole genome shotgun (WGS) entry which is preliminary data.</text>
</comment>